<comment type="subcellular location">
    <subcellularLocation>
        <location evidence="1">Cell membrane</location>
        <topology evidence="1">Multi-pass membrane protein</topology>
    </subcellularLocation>
</comment>
<comment type="caution">
    <text evidence="8">The sequence shown here is derived from an EMBL/GenBank/DDBJ whole genome shotgun (WGS) entry which is preliminary data.</text>
</comment>
<dbReference type="PANTHER" id="PTHR33452:SF1">
    <property type="entry name" value="INNER MEMBRANE PROTEIN YPHA-RELATED"/>
    <property type="match status" value="1"/>
</dbReference>
<evidence type="ECO:0000256" key="4">
    <source>
        <dbReference type="ARBA" id="ARBA00022692"/>
    </source>
</evidence>
<dbReference type="EMBL" id="JAPDNS010000002">
    <property type="protein sequence ID" value="MCW3487752.1"/>
    <property type="molecule type" value="Genomic_DNA"/>
</dbReference>
<feature type="transmembrane region" description="Helical" evidence="7">
    <location>
        <begin position="65"/>
        <end position="93"/>
    </location>
</feature>
<comment type="similarity">
    <text evidence="2">Belongs to the DoxX family.</text>
</comment>
<dbReference type="PANTHER" id="PTHR33452">
    <property type="entry name" value="OXIDOREDUCTASE CATD-RELATED"/>
    <property type="match status" value="1"/>
</dbReference>
<reference evidence="8 9" key="1">
    <citation type="submission" date="2022-10" db="EMBL/GenBank/DDBJ databases">
        <title>Chitinophaga nivalis PC15 sp. nov., isolated from Pyeongchang county, South Korea.</title>
        <authorList>
            <person name="Trinh H.N."/>
        </authorList>
    </citation>
    <scope>NUCLEOTIDE SEQUENCE [LARGE SCALE GENOMIC DNA]</scope>
    <source>
        <strain evidence="8 9">PC14</strain>
    </source>
</reference>
<keyword evidence="4 7" id="KW-0812">Transmembrane</keyword>
<dbReference type="InterPro" id="IPR051907">
    <property type="entry name" value="DoxX-like_oxidoreductase"/>
</dbReference>
<dbReference type="Proteomes" id="UP001207742">
    <property type="component" value="Unassembled WGS sequence"/>
</dbReference>
<keyword evidence="3" id="KW-1003">Cell membrane</keyword>
<evidence type="ECO:0000256" key="6">
    <source>
        <dbReference type="ARBA" id="ARBA00023136"/>
    </source>
</evidence>
<evidence type="ECO:0000256" key="7">
    <source>
        <dbReference type="SAM" id="Phobius"/>
    </source>
</evidence>
<sequence length="129" mass="13474">MKNNNQTTATLVLRIGIGVLFIIFGIMKLAGGPATWAFLGGTLQTFGITVWPAFWGFLASLTELLGGIALVTGLLVRPAALALLMTMVVATAFKITSGAPFAEISYPLAMGIVSLYFIIGEGKVAPVKA</sequence>
<keyword evidence="6 7" id="KW-0472">Membrane</keyword>
<name>A0ABT3IUT6_9BACT</name>
<dbReference type="RefSeq" id="WP_264734557.1">
    <property type="nucleotide sequence ID" value="NZ_JAPDNR010000001.1"/>
</dbReference>
<feature type="transmembrane region" description="Helical" evidence="7">
    <location>
        <begin position="99"/>
        <end position="119"/>
    </location>
</feature>
<evidence type="ECO:0000256" key="1">
    <source>
        <dbReference type="ARBA" id="ARBA00004651"/>
    </source>
</evidence>
<organism evidence="8 9">
    <name type="scientific">Chitinophaga nivalis</name>
    <dbReference type="NCBI Taxonomy" id="2991709"/>
    <lineage>
        <taxon>Bacteria</taxon>
        <taxon>Pseudomonadati</taxon>
        <taxon>Bacteroidota</taxon>
        <taxon>Chitinophagia</taxon>
        <taxon>Chitinophagales</taxon>
        <taxon>Chitinophagaceae</taxon>
        <taxon>Chitinophaga</taxon>
    </lineage>
</organism>
<dbReference type="InterPro" id="IPR032808">
    <property type="entry name" value="DoxX"/>
</dbReference>
<gene>
    <name evidence="8" type="ORF">OL497_27920</name>
</gene>
<protein>
    <submittedName>
        <fullName evidence="8">DoxX family protein</fullName>
    </submittedName>
</protein>
<evidence type="ECO:0000256" key="5">
    <source>
        <dbReference type="ARBA" id="ARBA00022989"/>
    </source>
</evidence>
<feature type="transmembrane region" description="Helical" evidence="7">
    <location>
        <begin position="12"/>
        <end position="30"/>
    </location>
</feature>
<evidence type="ECO:0000256" key="2">
    <source>
        <dbReference type="ARBA" id="ARBA00006679"/>
    </source>
</evidence>
<evidence type="ECO:0000313" key="8">
    <source>
        <dbReference type="EMBL" id="MCW3487752.1"/>
    </source>
</evidence>
<proteinExistence type="inferred from homology"/>
<evidence type="ECO:0000256" key="3">
    <source>
        <dbReference type="ARBA" id="ARBA00022475"/>
    </source>
</evidence>
<keyword evidence="5 7" id="KW-1133">Transmembrane helix</keyword>
<dbReference type="Pfam" id="PF07681">
    <property type="entry name" value="DoxX"/>
    <property type="match status" value="1"/>
</dbReference>
<evidence type="ECO:0000313" key="9">
    <source>
        <dbReference type="Proteomes" id="UP001207742"/>
    </source>
</evidence>
<accession>A0ABT3IUT6</accession>
<keyword evidence="9" id="KW-1185">Reference proteome</keyword>